<dbReference type="EMBL" id="GG745335">
    <property type="protein sequence ID" value="KNE60089.1"/>
    <property type="molecule type" value="Genomic_DNA"/>
</dbReference>
<name>A0A0L0SCE0_ALLM3</name>
<protein>
    <submittedName>
        <fullName evidence="1">Uncharacterized protein</fullName>
    </submittedName>
</protein>
<organism evidence="1 2">
    <name type="scientific">Allomyces macrogynus (strain ATCC 38327)</name>
    <name type="common">Allomyces javanicus var. macrogynus</name>
    <dbReference type="NCBI Taxonomy" id="578462"/>
    <lineage>
        <taxon>Eukaryota</taxon>
        <taxon>Fungi</taxon>
        <taxon>Fungi incertae sedis</taxon>
        <taxon>Blastocladiomycota</taxon>
        <taxon>Blastocladiomycetes</taxon>
        <taxon>Blastocladiales</taxon>
        <taxon>Blastocladiaceae</taxon>
        <taxon>Allomyces</taxon>
    </lineage>
</organism>
<evidence type="ECO:0000313" key="1">
    <source>
        <dbReference type="EMBL" id="KNE60089.1"/>
    </source>
</evidence>
<reference evidence="1 2" key="1">
    <citation type="submission" date="2009-11" db="EMBL/GenBank/DDBJ databases">
        <title>Annotation of Allomyces macrogynus ATCC 38327.</title>
        <authorList>
            <consortium name="The Broad Institute Genome Sequencing Platform"/>
            <person name="Russ C."/>
            <person name="Cuomo C."/>
            <person name="Burger G."/>
            <person name="Gray M.W."/>
            <person name="Holland P.W.H."/>
            <person name="King N."/>
            <person name="Lang F.B.F."/>
            <person name="Roger A.J."/>
            <person name="Ruiz-Trillo I."/>
            <person name="Young S.K."/>
            <person name="Zeng Q."/>
            <person name="Gargeya S."/>
            <person name="Fitzgerald M."/>
            <person name="Haas B."/>
            <person name="Abouelleil A."/>
            <person name="Alvarado L."/>
            <person name="Arachchi H.M."/>
            <person name="Berlin A."/>
            <person name="Chapman S.B."/>
            <person name="Gearin G."/>
            <person name="Goldberg J."/>
            <person name="Griggs A."/>
            <person name="Gujja S."/>
            <person name="Hansen M."/>
            <person name="Heiman D."/>
            <person name="Howarth C."/>
            <person name="Larimer J."/>
            <person name="Lui A."/>
            <person name="MacDonald P.J.P."/>
            <person name="McCowen C."/>
            <person name="Montmayeur A."/>
            <person name="Murphy C."/>
            <person name="Neiman D."/>
            <person name="Pearson M."/>
            <person name="Priest M."/>
            <person name="Roberts A."/>
            <person name="Saif S."/>
            <person name="Shea T."/>
            <person name="Sisk P."/>
            <person name="Stolte C."/>
            <person name="Sykes S."/>
            <person name="Wortman J."/>
            <person name="Nusbaum C."/>
            <person name="Birren B."/>
        </authorList>
    </citation>
    <scope>NUCLEOTIDE SEQUENCE [LARGE SCALE GENOMIC DNA]</scope>
    <source>
        <strain evidence="1 2">ATCC 38327</strain>
    </source>
</reference>
<dbReference type="Proteomes" id="UP000054350">
    <property type="component" value="Unassembled WGS sequence"/>
</dbReference>
<sequence length="453" mass="49663">MTAQDGSHELFTIVPLSPAALFVHVAHVAQRAEYYDFAARRFGAVVSFLKPARLIDVSVGETDDDVEMVVLQRQLPAVASVNSKAKTVKIAVEQWDAQEAKTQEASVAEKKAAENSELTLEFLSGLQAAFNTVAAAGWSMAWVLSYVWYLNELRMKEAPGEVPPVIKLVALVHASMCDRFVSDLAQLIGADHVAHVAQLLSASLLEDWTPVVFDEQAASHQELSLDGEEFASRLERRFASVQRVFAEAQLSLTSNTAYQRALDTSVIISGPKRRAELFTTAALTPDVLLAHVFHTSQVELLTSLGPKFIEPEVRKVRSRPSSVVKEPPQAPEVNGDIIERHWALVRTLLQIETSYDPALLENNVGLQFGPLQKLDRVAENKLDAVGDTVNFGIMPRTGQPHRIQLNSNDLLAGHGKLDGIAAHTGKCVNDEIGPAPFREVLRDGLGRHREPAD</sequence>
<proteinExistence type="predicted"/>
<reference evidence="2" key="2">
    <citation type="submission" date="2009-11" db="EMBL/GenBank/DDBJ databases">
        <title>The Genome Sequence of Allomyces macrogynus strain ATCC 38327.</title>
        <authorList>
            <consortium name="The Broad Institute Genome Sequencing Platform"/>
            <person name="Russ C."/>
            <person name="Cuomo C."/>
            <person name="Shea T."/>
            <person name="Young S.K."/>
            <person name="Zeng Q."/>
            <person name="Koehrsen M."/>
            <person name="Haas B."/>
            <person name="Borodovsky M."/>
            <person name="Guigo R."/>
            <person name="Alvarado L."/>
            <person name="Berlin A."/>
            <person name="Borenstein D."/>
            <person name="Chen Z."/>
            <person name="Engels R."/>
            <person name="Freedman E."/>
            <person name="Gellesch M."/>
            <person name="Goldberg J."/>
            <person name="Griggs A."/>
            <person name="Gujja S."/>
            <person name="Heiman D."/>
            <person name="Hepburn T."/>
            <person name="Howarth C."/>
            <person name="Jen D."/>
            <person name="Larson L."/>
            <person name="Lewis B."/>
            <person name="Mehta T."/>
            <person name="Park D."/>
            <person name="Pearson M."/>
            <person name="Roberts A."/>
            <person name="Saif S."/>
            <person name="Shenoy N."/>
            <person name="Sisk P."/>
            <person name="Stolte C."/>
            <person name="Sykes S."/>
            <person name="Walk T."/>
            <person name="White J."/>
            <person name="Yandava C."/>
            <person name="Burger G."/>
            <person name="Gray M.W."/>
            <person name="Holland P.W.H."/>
            <person name="King N."/>
            <person name="Lang F.B.F."/>
            <person name="Roger A.J."/>
            <person name="Ruiz-Trillo I."/>
            <person name="Lander E."/>
            <person name="Nusbaum C."/>
        </authorList>
    </citation>
    <scope>NUCLEOTIDE SEQUENCE [LARGE SCALE GENOMIC DNA]</scope>
    <source>
        <strain evidence="2">ATCC 38327</strain>
    </source>
</reference>
<keyword evidence="2" id="KW-1185">Reference proteome</keyword>
<accession>A0A0L0SCE0</accession>
<dbReference type="VEuPathDB" id="FungiDB:AMAG_18469"/>
<dbReference type="AlphaFoldDB" id="A0A0L0SCE0"/>
<gene>
    <name evidence="1" type="ORF">AMAG_18469</name>
</gene>
<evidence type="ECO:0000313" key="2">
    <source>
        <dbReference type="Proteomes" id="UP000054350"/>
    </source>
</evidence>